<dbReference type="CDD" id="cd00383">
    <property type="entry name" value="trans_reg_C"/>
    <property type="match status" value="1"/>
</dbReference>
<evidence type="ECO:0000256" key="9">
    <source>
        <dbReference type="PROSITE-ProRule" id="PRU01091"/>
    </source>
</evidence>
<dbReference type="SMART" id="SM00862">
    <property type="entry name" value="Trans_reg_C"/>
    <property type="match status" value="1"/>
</dbReference>
<evidence type="ECO:0000256" key="7">
    <source>
        <dbReference type="ARBA" id="ARBA00071115"/>
    </source>
</evidence>
<dbReference type="PANTHER" id="PTHR48111:SF73">
    <property type="entry name" value="ALKALINE PHOSPHATASE SYNTHESIS TRANSCRIPTIONAL REGULATORY PROTEIN PHOP"/>
    <property type="match status" value="1"/>
</dbReference>
<dbReference type="InterPro" id="IPR001867">
    <property type="entry name" value="OmpR/PhoB-type_DNA-bd"/>
</dbReference>
<evidence type="ECO:0000256" key="5">
    <source>
        <dbReference type="ARBA" id="ARBA00023163"/>
    </source>
</evidence>
<protein>
    <recommendedName>
        <fullName evidence="7">Transcriptional regulatory protein DltR</fullName>
    </recommendedName>
</protein>
<dbReference type="Gene3D" id="6.10.250.690">
    <property type="match status" value="1"/>
</dbReference>
<evidence type="ECO:0000313" key="13">
    <source>
        <dbReference type="Proteomes" id="UP001262817"/>
    </source>
</evidence>
<dbReference type="SUPFAM" id="SSF52172">
    <property type="entry name" value="CheY-like"/>
    <property type="match status" value="1"/>
</dbReference>
<dbReference type="InterPro" id="IPR036388">
    <property type="entry name" value="WH-like_DNA-bd_sf"/>
</dbReference>
<keyword evidence="1 8" id="KW-0597">Phosphoprotein</keyword>
<evidence type="ECO:0000259" key="10">
    <source>
        <dbReference type="PROSITE" id="PS50110"/>
    </source>
</evidence>
<dbReference type="RefSeq" id="WP_240265576.1">
    <property type="nucleotide sequence ID" value="NZ_JAKTCH010000002.1"/>
</dbReference>
<comment type="caution">
    <text evidence="12">The sequence shown here is derived from an EMBL/GenBank/DDBJ whole genome shotgun (WGS) entry which is preliminary data.</text>
</comment>
<dbReference type="PANTHER" id="PTHR48111">
    <property type="entry name" value="REGULATOR OF RPOS"/>
    <property type="match status" value="1"/>
</dbReference>
<evidence type="ECO:0000256" key="2">
    <source>
        <dbReference type="ARBA" id="ARBA00023012"/>
    </source>
</evidence>
<dbReference type="AlphaFoldDB" id="A0AAJ2ISY6"/>
<dbReference type="GO" id="GO:0005829">
    <property type="term" value="C:cytosol"/>
    <property type="evidence" value="ECO:0007669"/>
    <property type="project" value="TreeGrafter"/>
</dbReference>
<keyword evidence="3" id="KW-0805">Transcription regulation</keyword>
<evidence type="ECO:0000256" key="1">
    <source>
        <dbReference type="ARBA" id="ARBA00022553"/>
    </source>
</evidence>
<accession>A0AAJ2ISY6</accession>
<keyword evidence="2" id="KW-0902">Two-component regulatory system</keyword>
<dbReference type="InterPro" id="IPR001789">
    <property type="entry name" value="Sig_transdc_resp-reg_receiver"/>
</dbReference>
<dbReference type="InterPro" id="IPR011006">
    <property type="entry name" value="CheY-like_superfamily"/>
</dbReference>
<evidence type="ECO:0000256" key="8">
    <source>
        <dbReference type="PROSITE-ProRule" id="PRU00169"/>
    </source>
</evidence>
<dbReference type="InterPro" id="IPR039420">
    <property type="entry name" value="WalR-like"/>
</dbReference>
<dbReference type="SMART" id="SM00448">
    <property type="entry name" value="REC"/>
    <property type="match status" value="1"/>
</dbReference>
<comment type="function">
    <text evidence="6">Member of the two-component regulatory system DltS/DltR. Regulates the expression of the dlt operon.</text>
</comment>
<evidence type="ECO:0000256" key="6">
    <source>
        <dbReference type="ARBA" id="ARBA00055621"/>
    </source>
</evidence>
<evidence type="ECO:0000256" key="4">
    <source>
        <dbReference type="ARBA" id="ARBA00023125"/>
    </source>
</evidence>
<gene>
    <name evidence="12" type="ORF">P7D17_07330</name>
</gene>
<dbReference type="Pfam" id="PF00072">
    <property type="entry name" value="Response_reg"/>
    <property type="match status" value="1"/>
</dbReference>
<feature type="domain" description="Response regulatory" evidence="10">
    <location>
        <begin position="3"/>
        <end position="116"/>
    </location>
</feature>
<dbReference type="CDD" id="cd17574">
    <property type="entry name" value="REC_OmpR"/>
    <property type="match status" value="1"/>
</dbReference>
<keyword evidence="5" id="KW-0804">Transcription</keyword>
<evidence type="ECO:0000256" key="3">
    <source>
        <dbReference type="ARBA" id="ARBA00023015"/>
    </source>
</evidence>
<dbReference type="EMBL" id="JARPXR010000007">
    <property type="protein sequence ID" value="MDT2583925.1"/>
    <property type="molecule type" value="Genomic_DNA"/>
</dbReference>
<dbReference type="GO" id="GO:0000156">
    <property type="term" value="F:phosphorelay response regulator activity"/>
    <property type="evidence" value="ECO:0007669"/>
    <property type="project" value="TreeGrafter"/>
</dbReference>
<feature type="domain" description="OmpR/PhoB-type" evidence="11">
    <location>
        <begin position="122"/>
        <end position="221"/>
    </location>
</feature>
<dbReference type="PROSITE" id="PS50110">
    <property type="entry name" value="RESPONSE_REGULATORY"/>
    <property type="match status" value="1"/>
</dbReference>
<dbReference type="GO" id="GO:0032993">
    <property type="term" value="C:protein-DNA complex"/>
    <property type="evidence" value="ECO:0007669"/>
    <property type="project" value="TreeGrafter"/>
</dbReference>
<evidence type="ECO:0000313" key="12">
    <source>
        <dbReference type="EMBL" id="MDT2583925.1"/>
    </source>
</evidence>
<proteinExistence type="predicted"/>
<dbReference type="Gene3D" id="1.10.10.10">
    <property type="entry name" value="Winged helix-like DNA-binding domain superfamily/Winged helix DNA-binding domain"/>
    <property type="match status" value="1"/>
</dbReference>
<dbReference type="PROSITE" id="PS51755">
    <property type="entry name" value="OMPR_PHOB"/>
    <property type="match status" value="1"/>
</dbReference>
<dbReference type="Proteomes" id="UP001262817">
    <property type="component" value="Unassembled WGS sequence"/>
</dbReference>
<feature type="modified residue" description="4-aspartylphosphate" evidence="8">
    <location>
        <position position="52"/>
    </location>
</feature>
<dbReference type="GO" id="GO:0000976">
    <property type="term" value="F:transcription cis-regulatory region binding"/>
    <property type="evidence" value="ECO:0007669"/>
    <property type="project" value="TreeGrafter"/>
</dbReference>
<dbReference type="GO" id="GO:0006355">
    <property type="term" value="P:regulation of DNA-templated transcription"/>
    <property type="evidence" value="ECO:0007669"/>
    <property type="project" value="InterPro"/>
</dbReference>
<feature type="DNA-binding region" description="OmpR/PhoB-type" evidence="9">
    <location>
        <begin position="122"/>
        <end position="221"/>
    </location>
</feature>
<keyword evidence="4 9" id="KW-0238">DNA-binding</keyword>
<dbReference type="FunFam" id="3.40.50.2300:FF:000001">
    <property type="entry name" value="DNA-binding response regulator PhoB"/>
    <property type="match status" value="1"/>
</dbReference>
<sequence>MKKILLVDDEQRMLDLLALYLENSSYNCEKENSGKGAIKRILTEQFDLILLDVMMPDMSGWDVCKEIREFSDIPIIMLSARGENTAVAYGLENGADDYITKPFDEMVLLARISALLRRTTKSEILDYKNLTLNKSNFQVQINQILLAVTPTEFSLLEFFLTHQNQVLSREQLIEHIWGFNSEVENRTVDSHVRNLRDKLCKASFDVENTLITVYGIGYKWQ</sequence>
<reference evidence="12" key="1">
    <citation type="submission" date="2023-03" db="EMBL/GenBank/DDBJ databases">
        <authorList>
            <person name="Shen W."/>
            <person name="Cai J."/>
        </authorList>
    </citation>
    <scope>NUCLEOTIDE SEQUENCE</scope>
    <source>
        <strain evidence="12">P86-2</strain>
    </source>
</reference>
<organism evidence="12 13">
    <name type="scientific">Lactococcus petauri</name>
    <dbReference type="NCBI Taxonomy" id="1940789"/>
    <lineage>
        <taxon>Bacteria</taxon>
        <taxon>Bacillati</taxon>
        <taxon>Bacillota</taxon>
        <taxon>Bacilli</taxon>
        <taxon>Lactobacillales</taxon>
        <taxon>Streptococcaceae</taxon>
        <taxon>Lactococcus</taxon>
    </lineage>
</organism>
<dbReference type="Pfam" id="PF00486">
    <property type="entry name" value="Trans_reg_C"/>
    <property type="match status" value="1"/>
</dbReference>
<evidence type="ECO:0000259" key="11">
    <source>
        <dbReference type="PROSITE" id="PS51755"/>
    </source>
</evidence>
<dbReference type="Gene3D" id="3.40.50.2300">
    <property type="match status" value="1"/>
</dbReference>
<name>A0AAJ2ISY6_9LACT</name>